<comment type="similarity">
    <text evidence="1">Belongs to the P-Pant transferase superfamily. Gsp/Sfp/HetI/AcpT family.</text>
</comment>
<dbReference type="Gene3D" id="3.90.470.20">
    <property type="entry name" value="4'-phosphopantetheinyl transferase domain"/>
    <property type="match status" value="1"/>
</dbReference>
<dbReference type="EMBL" id="JBEJUE010000020">
    <property type="protein sequence ID" value="MER0426914.1"/>
    <property type="molecule type" value="Genomic_DNA"/>
</dbReference>
<dbReference type="InterPro" id="IPR050559">
    <property type="entry name" value="P-Pant_transferase_sf"/>
</dbReference>
<feature type="region of interest" description="Disordered" evidence="3">
    <location>
        <begin position="271"/>
        <end position="302"/>
    </location>
</feature>
<feature type="region of interest" description="Disordered" evidence="3">
    <location>
        <begin position="1"/>
        <end position="66"/>
    </location>
</feature>
<name>A0ABV1Q6W6_STRMI</name>
<keyword evidence="6" id="KW-1185">Reference proteome</keyword>
<dbReference type="PANTHER" id="PTHR12215">
    <property type="entry name" value="PHOSPHOPANTETHEINE TRANSFERASE"/>
    <property type="match status" value="1"/>
</dbReference>
<dbReference type="Pfam" id="PF01648">
    <property type="entry name" value="ACPS"/>
    <property type="match status" value="1"/>
</dbReference>
<evidence type="ECO:0000313" key="6">
    <source>
        <dbReference type="Proteomes" id="UP001456562"/>
    </source>
</evidence>
<organism evidence="5 6">
    <name type="scientific">Streptomyces microflavus</name>
    <name type="common">Streptomyces lipmanii</name>
    <dbReference type="NCBI Taxonomy" id="1919"/>
    <lineage>
        <taxon>Bacteria</taxon>
        <taxon>Bacillati</taxon>
        <taxon>Actinomycetota</taxon>
        <taxon>Actinomycetes</taxon>
        <taxon>Kitasatosporales</taxon>
        <taxon>Streptomycetaceae</taxon>
        <taxon>Streptomyces</taxon>
    </lineage>
</organism>
<feature type="compositionally biased region" description="Polar residues" evidence="3">
    <location>
        <begin position="285"/>
        <end position="302"/>
    </location>
</feature>
<dbReference type="InterPro" id="IPR008278">
    <property type="entry name" value="4-PPantetheinyl_Trfase_dom"/>
</dbReference>
<evidence type="ECO:0000256" key="3">
    <source>
        <dbReference type="SAM" id="MobiDB-lite"/>
    </source>
</evidence>
<proteinExistence type="inferred from homology"/>
<evidence type="ECO:0000259" key="4">
    <source>
        <dbReference type="Pfam" id="PF01648"/>
    </source>
</evidence>
<evidence type="ECO:0000313" key="5">
    <source>
        <dbReference type="EMBL" id="MER0426914.1"/>
    </source>
</evidence>
<protein>
    <submittedName>
        <fullName evidence="5">4'-phosphopantetheinyl transferase superfamily protein</fullName>
    </submittedName>
</protein>
<dbReference type="InterPro" id="IPR037143">
    <property type="entry name" value="4-PPantetheinyl_Trfase_dom_sf"/>
</dbReference>
<dbReference type="GO" id="GO:0016740">
    <property type="term" value="F:transferase activity"/>
    <property type="evidence" value="ECO:0007669"/>
    <property type="project" value="UniProtKB-KW"/>
</dbReference>
<comment type="caution">
    <text evidence="5">The sequence shown here is derived from an EMBL/GenBank/DDBJ whole genome shotgun (WGS) entry which is preliminary data.</text>
</comment>
<feature type="domain" description="4'-phosphopantetheinyl transferase" evidence="4">
    <location>
        <begin position="154"/>
        <end position="215"/>
    </location>
</feature>
<gene>
    <name evidence="5" type="ORF">ABR748_22195</name>
</gene>
<dbReference type="Proteomes" id="UP001456562">
    <property type="component" value="Unassembled WGS sequence"/>
</dbReference>
<accession>A0ABV1Q6W6</accession>
<dbReference type="PANTHER" id="PTHR12215:SF10">
    <property type="entry name" value="L-AMINOADIPATE-SEMIALDEHYDE DEHYDROGENASE-PHOSPHOPANTETHEINYL TRANSFERASE"/>
    <property type="match status" value="1"/>
</dbReference>
<evidence type="ECO:0000256" key="1">
    <source>
        <dbReference type="ARBA" id="ARBA00010990"/>
    </source>
</evidence>
<keyword evidence="2 5" id="KW-0808">Transferase</keyword>
<dbReference type="SUPFAM" id="SSF56214">
    <property type="entry name" value="4'-phosphopantetheinyl transferase"/>
    <property type="match status" value="2"/>
</dbReference>
<evidence type="ECO:0000256" key="2">
    <source>
        <dbReference type="ARBA" id="ARBA00022679"/>
    </source>
</evidence>
<reference evidence="5 6" key="1">
    <citation type="submission" date="2024-01" db="EMBL/GenBank/DDBJ databases">
        <title>Metagenomic exploration of the rhizosphere soil microbial community and their significance in facilitating the development of wild simulated ginseng.</title>
        <authorList>
            <person name="Huang J."/>
        </authorList>
    </citation>
    <scope>NUCLEOTIDE SEQUENCE [LARGE SCALE GENOMIC DNA]</scope>
    <source>
        <strain evidence="5 6">WY141</strain>
    </source>
</reference>
<dbReference type="RefSeq" id="WP_350240186.1">
    <property type="nucleotide sequence ID" value="NZ_JBEJUE010000020.1"/>
</dbReference>
<sequence>MDTAHAPAPDPVPTRPAPGHVDVWLVRPPLPGRPPADHHTPRPSGPSHASRPSGPSHAPQPPGLSSAELRRAASFARPADRAAYATAHTALRQLLGGYLDRPPAALTFVREPCPGCAGPHGRPAVVQAGGGSPLHFSLAHSRGLIAVAVAPRVIGVDVERLPSPETVEACARALHPGEQAELAAAPPGERRAHFGRLWTRKEAYLKALGTGLSRHPRTDYLGSDLRRRPARWAVLDLPAGPEHAAAIAVPGDRPDHVTVRWLPAGLPYGEDVPYGGDAPGANPGGTATRSPRSGSTITRSSR</sequence>